<dbReference type="AlphaFoldDB" id="A0AAE2ZM30"/>
<dbReference type="InterPro" id="IPR001463">
    <property type="entry name" value="Na/Ala_symport"/>
</dbReference>
<dbReference type="GO" id="GO:0005283">
    <property type="term" value="F:amino acid:sodium symporter activity"/>
    <property type="evidence" value="ECO:0007669"/>
    <property type="project" value="InterPro"/>
</dbReference>
<keyword evidence="4" id="KW-1003">Cell membrane</keyword>
<evidence type="ECO:0000256" key="8">
    <source>
        <dbReference type="SAM" id="Phobius"/>
    </source>
</evidence>
<feature type="transmembrane region" description="Helical" evidence="8">
    <location>
        <begin position="90"/>
        <end position="109"/>
    </location>
</feature>
<comment type="subcellular location">
    <subcellularLocation>
        <location evidence="1">Cell membrane</location>
        <topology evidence="1">Multi-pass membrane protein</topology>
    </subcellularLocation>
</comment>
<dbReference type="Pfam" id="PF01235">
    <property type="entry name" value="Na_Ala_symp"/>
    <property type="match status" value="1"/>
</dbReference>
<protein>
    <submittedName>
        <fullName evidence="9">Uncharacterized protein</fullName>
    </submittedName>
</protein>
<keyword evidence="7 8" id="KW-0472">Membrane</keyword>
<keyword evidence="5 8" id="KW-0812">Transmembrane</keyword>
<comment type="similarity">
    <text evidence="2">Belongs to the alanine or glycine:cation symporter (AGCS) (TC 2.A.25) family.</text>
</comment>
<reference evidence="9" key="1">
    <citation type="submission" date="2021-08" db="EMBL/GenBank/DDBJ databases">
        <title>Hoeflea bacterium WL0058 sp. nov., isolated from the sediment.</title>
        <authorList>
            <person name="Wang L."/>
            <person name="Zhang D."/>
        </authorList>
    </citation>
    <scope>NUCLEOTIDE SEQUENCE</scope>
    <source>
        <strain evidence="9">WL0058</strain>
    </source>
</reference>
<evidence type="ECO:0000256" key="7">
    <source>
        <dbReference type="ARBA" id="ARBA00023136"/>
    </source>
</evidence>
<feature type="transmembrane region" description="Helical" evidence="8">
    <location>
        <begin position="33"/>
        <end position="54"/>
    </location>
</feature>
<evidence type="ECO:0000256" key="3">
    <source>
        <dbReference type="ARBA" id="ARBA00022448"/>
    </source>
</evidence>
<name>A0AAE2ZM30_9HYPH</name>
<keyword evidence="10" id="KW-1185">Reference proteome</keyword>
<sequence>MTVYSECFNAFQGNTVAGAAHNSLGVPRIGTGAVLAVIAGFIILVNITSVPGVLGEIVSNAIGLREAATGGVDAAAPAATSMFFFPDPTMGILAIVNLVAIMMVLPICLRMLRDYRKQLASGVDRPVLNPDDYADLDIDRTAWKPIIQTSE</sequence>
<accession>A0AAE2ZM30</accession>
<comment type="caution">
    <text evidence="9">The sequence shown here is derived from an EMBL/GenBank/DDBJ whole genome shotgun (WGS) entry which is preliminary data.</text>
</comment>
<proteinExistence type="inferred from homology"/>
<evidence type="ECO:0000256" key="2">
    <source>
        <dbReference type="ARBA" id="ARBA00009261"/>
    </source>
</evidence>
<evidence type="ECO:0000256" key="6">
    <source>
        <dbReference type="ARBA" id="ARBA00022989"/>
    </source>
</evidence>
<evidence type="ECO:0000256" key="4">
    <source>
        <dbReference type="ARBA" id="ARBA00022475"/>
    </source>
</evidence>
<evidence type="ECO:0000313" key="10">
    <source>
        <dbReference type="Proteomes" id="UP001196509"/>
    </source>
</evidence>
<gene>
    <name evidence="9" type="ORF">K1W69_01300</name>
</gene>
<keyword evidence="3" id="KW-0813">Transport</keyword>
<dbReference type="Proteomes" id="UP001196509">
    <property type="component" value="Unassembled WGS sequence"/>
</dbReference>
<evidence type="ECO:0000313" key="9">
    <source>
        <dbReference type="EMBL" id="MBW8635807.1"/>
    </source>
</evidence>
<dbReference type="EMBL" id="JAICBX010000001">
    <property type="protein sequence ID" value="MBW8635807.1"/>
    <property type="molecule type" value="Genomic_DNA"/>
</dbReference>
<dbReference type="GO" id="GO:0005886">
    <property type="term" value="C:plasma membrane"/>
    <property type="evidence" value="ECO:0007669"/>
    <property type="project" value="UniProtKB-SubCell"/>
</dbReference>
<keyword evidence="6 8" id="KW-1133">Transmembrane helix</keyword>
<evidence type="ECO:0000256" key="1">
    <source>
        <dbReference type="ARBA" id="ARBA00004651"/>
    </source>
</evidence>
<dbReference type="RefSeq" id="WP_220226525.1">
    <property type="nucleotide sequence ID" value="NZ_JAICBX010000001.1"/>
</dbReference>
<evidence type="ECO:0000256" key="5">
    <source>
        <dbReference type="ARBA" id="ARBA00022692"/>
    </source>
</evidence>
<organism evidence="9 10">
    <name type="scientific">Flavimaribacter sediminis</name>
    <dbReference type="NCBI Taxonomy" id="2865987"/>
    <lineage>
        <taxon>Bacteria</taxon>
        <taxon>Pseudomonadati</taxon>
        <taxon>Pseudomonadota</taxon>
        <taxon>Alphaproteobacteria</taxon>
        <taxon>Hyphomicrobiales</taxon>
        <taxon>Rhizobiaceae</taxon>
        <taxon>Flavimaribacter</taxon>
    </lineage>
</organism>